<keyword evidence="2" id="KW-1185">Reference proteome</keyword>
<reference evidence="1 2" key="1">
    <citation type="submission" date="2018-03" db="EMBL/GenBank/DDBJ databases">
        <title>Genomic Encyclopedia of Archaeal and Bacterial Type Strains, Phase II (KMG-II): from individual species to whole genera.</title>
        <authorList>
            <person name="Goeker M."/>
        </authorList>
    </citation>
    <scope>NUCLEOTIDE SEQUENCE [LARGE SCALE GENOMIC DNA]</scope>
    <source>
        <strain evidence="1 2">DSM 100214</strain>
    </source>
</reference>
<dbReference type="Proteomes" id="UP000247973">
    <property type="component" value="Unassembled WGS sequence"/>
</dbReference>
<proteinExistence type="predicted"/>
<dbReference type="EMBL" id="QICL01000001">
    <property type="protein sequence ID" value="PXV68852.1"/>
    <property type="molecule type" value="Genomic_DNA"/>
</dbReference>
<name>A0A2V3PUS3_9BACT</name>
<evidence type="ECO:0000313" key="2">
    <source>
        <dbReference type="Proteomes" id="UP000247973"/>
    </source>
</evidence>
<dbReference type="OrthoDB" id="1100675at2"/>
<comment type="caution">
    <text evidence="1">The sequence shown here is derived from an EMBL/GenBank/DDBJ whole genome shotgun (WGS) entry which is preliminary data.</text>
</comment>
<protein>
    <submittedName>
        <fullName evidence="1">Uncharacterized protein</fullName>
    </submittedName>
</protein>
<dbReference type="AlphaFoldDB" id="A0A2V3PUS3"/>
<gene>
    <name evidence="1" type="ORF">CLV62_101117</name>
</gene>
<evidence type="ECO:0000313" key="1">
    <source>
        <dbReference type="EMBL" id="PXV68852.1"/>
    </source>
</evidence>
<organism evidence="1 2">
    <name type="scientific">Dysgonomonas alginatilytica</name>
    <dbReference type="NCBI Taxonomy" id="1605892"/>
    <lineage>
        <taxon>Bacteria</taxon>
        <taxon>Pseudomonadati</taxon>
        <taxon>Bacteroidota</taxon>
        <taxon>Bacteroidia</taxon>
        <taxon>Bacteroidales</taxon>
        <taxon>Dysgonomonadaceae</taxon>
        <taxon>Dysgonomonas</taxon>
    </lineage>
</organism>
<dbReference type="RefSeq" id="WP_110308837.1">
    <property type="nucleotide sequence ID" value="NZ_QICL01000001.1"/>
</dbReference>
<sequence length="109" mass="12641">MSAEIDPIGYDEDDAVKYIQNYLPQELKGKFSNDEINYIIDIIYEFYEDKGLLDESSSDDEVIDIDEDELTAFVLKNTKKDKLKDFTADEITFIIQGELAYCESIDIFE</sequence>
<accession>A0A2V3PUS3</accession>